<dbReference type="InterPro" id="IPR003661">
    <property type="entry name" value="HisK_dim/P_dom"/>
</dbReference>
<evidence type="ECO:0000256" key="3">
    <source>
        <dbReference type="ARBA" id="ARBA00022553"/>
    </source>
</evidence>
<keyword evidence="4 10" id="KW-0808">Transferase</keyword>
<dbReference type="InterPro" id="IPR005467">
    <property type="entry name" value="His_kinase_dom"/>
</dbReference>
<dbReference type="SMART" id="SM00388">
    <property type="entry name" value="HisKA"/>
    <property type="match status" value="1"/>
</dbReference>
<dbReference type="PROSITE" id="PS50110">
    <property type="entry name" value="RESPONSE_REGULATORY"/>
    <property type="match status" value="1"/>
</dbReference>
<dbReference type="EC" id="2.7.13.3" evidence="2"/>
<dbReference type="EMBL" id="VSSQ01000424">
    <property type="protein sequence ID" value="MPL94345.1"/>
    <property type="molecule type" value="Genomic_DNA"/>
</dbReference>
<dbReference type="CDD" id="cd00082">
    <property type="entry name" value="HisKA"/>
    <property type="match status" value="1"/>
</dbReference>
<dbReference type="InterPro" id="IPR001789">
    <property type="entry name" value="Sig_transdc_resp-reg_receiver"/>
</dbReference>
<evidence type="ECO:0000256" key="2">
    <source>
        <dbReference type="ARBA" id="ARBA00012438"/>
    </source>
</evidence>
<dbReference type="SUPFAM" id="SSF55781">
    <property type="entry name" value="GAF domain-like"/>
    <property type="match status" value="1"/>
</dbReference>
<evidence type="ECO:0000256" key="1">
    <source>
        <dbReference type="ARBA" id="ARBA00000085"/>
    </source>
</evidence>
<accession>A0A644VSG0</accession>
<evidence type="ECO:0000259" key="8">
    <source>
        <dbReference type="PROSITE" id="PS50109"/>
    </source>
</evidence>
<evidence type="ECO:0000256" key="6">
    <source>
        <dbReference type="SAM" id="Coils"/>
    </source>
</evidence>
<dbReference type="CDD" id="cd00130">
    <property type="entry name" value="PAS"/>
    <property type="match status" value="1"/>
</dbReference>
<evidence type="ECO:0000256" key="7">
    <source>
        <dbReference type="SAM" id="MobiDB-lite"/>
    </source>
</evidence>
<feature type="domain" description="Histidine kinase" evidence="8">
    <location>
        <begin position="429"/>
        <end position="650"/>
    </location>
</feature>
<keyword evidence="3" id="KW-0597">Phosphoprotein</keyword>
<dbReference type="SUPFAM" id="SSF55785">
    <property type="entry name" value="PYP-like sensor domain (PAS domain)"/>
    <property type="match status" value="1"/>
</dbReference>
<gene>
    <name evidence="10" type="primary">rcsC_102</name>
    <name evidence="10" type="ORF">SDC9_40498</name>
</gene>
<dbReference type="SUPFAM" id="SSF47384">
    <property type="entry name" value="Homodimeric domain of signal transducing histidine kinase"/>
    <property type="match status" value="1"/>
</dbReference>
<evidence type="ECO:0000313" key="10">
    <source>
        <dbReference type="EMBL" id="MPL94345.1"/>
    </source>
</evidence>
<sequence>MNGLTHINGGGPAVASEAEFASPPPWLLLSSGSPFFEEGDTLLDRVIPEDRQRILDEGNRAAAANGRVILEYSMDIPSLGTVPVQEFRCCFPGGFRSLFVAAEGFRRHETFPCRNMCSQNLVPVFRADRNFERILDCNSPFARLFGFEEPEEFLSSLCARNPFFSHAAREMVLARFDGGFLERFEVMFRRRDGASFWGELSAVISPDGGFAGGRLTDTTERRREDLLLQERNSALSMLGEISADLMEDLDMDVLLQKILDYAAIYMNTEHGAISFADHPRGERYIRWARGPLLTRWIGKRIPLTRGLGARVLASEKTMVVPDYKTYENRLPHRDFDILSTTVGVPLRWKDHTFGYLSMYYEGSPREISGAKVEYLERFAFLASTALRNAGLYEDARRELEERRKLEKELVMSREAAEQANAAKGEFLARISHEIRNPLNVLAATFDRLAGTCGDEGAAEGLRVIGTAKDHILQILNDILDLSKIEAGRMDVSVSPFSPGELAGECAALFSPQAELKGLTFSTGVSPDVPEHALGDPLRIRQILFNLLGNAVKFTSRGGVAFSVDAAPDLSGSPRLLFSVSDTGPGIPPEQEESLFEPYSRGTRPSPGDPGGTGLGLSISRRIARLLGGELTAGSTPGKGAVFTLSLPLITGGPGGEDVPKGKEEIPPVPERLTILAADDHPVNRALLSKMLSLPGWQVILASNGKEALELAKREIPDVVLLDLEMPVLDGLEAARAIRNLTPVDDPRPLLLGLTGHDRDRALPLCREAGMDGCFTKPFSAGDILGEIARRFGKSC</sequence>
<dbReference type="PRINTS" id="PR00344">
    <property type="entry name" value="BCTRLSENSOR"/>
</dbReference>
<dbReference type="InterPro" id="IPR035965">
    <property type="entry name" value="PAS-like_dom_sf"/>
</dbReference>
<evidence type="ECO:0000256" key="5">
    <source>
        <dbReference type="ARBA" id="ARBA00022777"/>
    </source>
</evidence>
<feature type="domain" description="Response regulatory" evidence="9">
    <location>
        <begin position="673"/>
        <end position="791"/>
    </location>
</feature>
<dbReference type="Pfam" id="PF00072">
    <property type="entry name" value="Response_reg"/>
    <property type="match status" value="1"/>
</dbReference>
<keyword evidence="6" id="KW-0175">Coiled coil</keyword>
<evidence type="ECO:0000259" key="9">
    <source>
        <dbReference type="PROSITE" id="PS50110"/>
    </source>
</evidence>
<dbReference type="InterPro" id="IPR036890">
    <property type="entry name" value="HATPase_C_sf"/>
</dbReference>
<comment type="caution">
    <text evidence="10">The sequence shown here is derived from an EMBL/GenBank/DDBJ whole genome shotgun (WGS) entry which is preliminary data.</text>
</comment>
<evidence type="ECO:0000256" key="4">
    <source>
        <dbReference type="ARBA" id="ARBA00022679"/>
    </source>
</evidence>
<dbReference type="Pfam" id="PF13185">
    <property type="entry name" value="GAF_2"/>
    <property type="match status" value="1"/>
</dbReference>
<dbReference type="InterPro" id="IPR000014">
    <property type="entry name" value="PAS"/>
</dbReference>
<dbReference type="CDD" id="cd17546">
    <property type="entry name" value="REC_hyHK_CKI1_RcsC-like"/>
    <property type="match status" value="1"/>
</dbReference>
<dbReference type="PROSITE" id="PS50109">
    <property type="entry name" value="HIS_KIN"/>
    <property type="match status" value="1"/>
</dbReference>
<dbReference type="SUPFAM" id="SSF55874">
    <property type="entry name" value="ATPase domain of HSP90 chaperone/DNA topoisomerase II/histidine kinase"/>
    <property type="match status" value="1"/>
</dbReference>
<organism evidence="10">
    <name type="scientific">bioreactor metagenome</name>
    <dbReference type="NCBI Taxonomy" id="1076179"/>
    <lineage>
        <taxon>unclassified sequences</taxon>
        <taxon>metagenomes</taxon>
        <taxon>ecological metagenomes</taxon>
    </lineage>
</organism>
<comment type="catalytic activity">
    <reaction evidence="1">
        <text>ATP + protein L-histidine = ADP + protein N-phospho-L-histidine.</text>
        <dbReference type="EC" id="2.7.13.3"/>
    </reaction>
</comment>
<keyword evidence="5 10" id="KW-0418">Kinase</keyword>
<dbReference type="InterPro" id="IPR004358">
    <property type="entry name" value="Sig_transdc_His_kin-like_C"/>
</dbReference>
<dbReference type="CDD" id="cd16922">
    <property type="entry name" value="HATPase_EvgS-ArcB-TorS-like"/>
    <property type="match status" value="1"/>
</dbReference>
<dbReference type="SMART" id="SM00387">
    <property type="entry name" value="HATPase_c"/>
    <property type="match status" value="1"/>
</dbReference>
<dbReference type="Gene3D" id="3.40.50.2300">
    <property type="match status" value="1"/>
</dbReference>
<dbReference type="SUPFAM" id="SSF52172">
    <property type="entry name" value="CheY-like"/>
    <property type="match status" value="1"/>
</dbReference>
<dbReference type="InterPro" id="IPR011006">
    <property type="entry name" value="CheY-like_superfamily"/>
</dbReference>
<dbReference type="Pfam" id="PF00512">
    <property type="entry name" value="HisKA"/>
    <property type="match status" value="1"/>
</dbReference>
<dbReference type="PANTHER" id="PTHR43047">
    <property type="entry name" value="TWO-COMPONENT HISTIDINE PROTEIN KINASE"/>
    <property type="match status" value="1"/>
</dbReference>
<dbReference type="SMART" id="SM00448">
    <property type="entry name" value="REC"/>
    <property type="match status" value="1"/>
</dbReference>
<dbReference type="AlphaFoldDB" id="A0A644VSG0"/>
<dbReference type="Gene3D" id="3.30.450.40">
    <property type="match status" value="1"/>
</dbReference>
<dbReference type="Pfam" id="PF02518">
    <property type="entry name" value="HATPase_c"/>
    <property type="match status" value="1"/>
</dbReference>
<dbReference type="Pfam" id="PF13188">
    <property type="entry name" value="PAS_8"/>
    <property type="match status" value="1"/>
</dbReference>
<dbReference type="PANTHER" id="PTHR43047:SF64">
    <property type="entry name" value="HISTIDINE KINASE CONTAINING CHEY-HOMOLOGOUS RECEIVER DOMAIN AND PAS DOMAIN-RELATED"/>
    <property type="match status" value="1"/>
</dbReference>
<dbReference type="InterPro" id="IPR003594">
    <property type="entry name" value="HATPase_dom"/>
</dbReference>
<dbReference type="GO" id="GO:0000155">
    <property type="term" value="F:phosphorelay sensor kinase activity"/>
    <property type="evidence" value="ECO:0007669"/>
    <property type="project" value="InterPro"/>
</dbReference>
<dbReference type="InterPro" id="IPR029016">
    <property type="entry name" value="GAF-like_dom_sf"/>
</dbReference>
<dbReference type="Gene3D" id="3.30.565.10">
    <property type="entry name" value="Histidine kinase-like ATPase, C-terminal domain"/>
    <property type="match status" value="1"/>
</dbReference>
<dbReference type="FunFam" id="3.30.565.10:FF:000010">
    <property type="entry name" value="Sensor histidine kinase RcsC"/>
    <property type="match status" value="1"/>
</dbReference>
<feature type="region of interest" description="Disordered" evidence="7">
    <location>
        <begin position="580"/>
        <end position="614"/>
    </location>
</feature>
<reference evidence="10" key="1">
    <citation type="submission" date="2019-08" db="EMBL/GenBank/DDBJ databases">
        <authorList>
            <person name="Kucharzyk K."/>
            <person name="Murdoch R.W."/>
            <person name="Higgins S."/>
            <person name="Loffler F."/>
        </authorList>
    </citation>
    <scope>NUCLEOTIDE SEQUENCE</scope>
</reference>
<name>A0A644VSG0_9ZZZZ</name>
<proteinExistence type="predicted"/>
<dbReference type="Gene3D" id="1.10.287.130">
    <property type="match status" value="1"/>
</dbReference>
<dbReference type="SMART" id="SM00065">
    <property type="entry name" value="GAF"/>
    <property type="match status" value="1"/>
</dbReference>
<feature type="coiled-coil region" evidence="6">
    <location>
        <begin position="388"/>
        <end position="422"/>
    </location>
</feature>
<dbReference type="InterPro" id="IPR036097">
    <property type="entry name" value="HisK_dim/P_sf"/>
</dbReference>
<dbReference type="Gene3D" id="3.30.450.20">
    <property type="entry name" value="PAS domain"/>
    <property type="match status" value="1"/>
</dbReference>
<dbReference type="InterPro" id="IPR003018">
    <property type="entry name" value="GAF"/>
</dbReference>
<protein>
    <recommendedName>
        <fullName evidence="2">histidine kinase</fullName>
        <ecNumber evidence="2">2.7.13.3</ecNumber>
    </recommendedName>
</protein>